<keyword evidence="8 14" id="KW-0479">Metal-binding</keyword>
<name>A0AAE3G7A9_9GAMM</name>
<dbReference type="EMBL" id="JALJXV010000016">
    <property type="protein sequence ID" value="MCP1677200.1"/>
    <property type="molecule type" value="Genomic_DNA"/>
</dbReference>
<reference evidence="16" key="1">
    <citation type="submission" date="2022-03" db="EMBL/GenBank/DDBJ databases">
        <title>Genomic Encyclopedia of Type Strains, Phase III (KMG-III): the genomes of soil and plant-associated and newly described type strains.</title>
        <authorList>
            <person name="Whitman W."/>
        </authorList>
    </citation>
    <scope>NUCLEOTIDE SEQUENCE</scope>
    <source>
        <strain evidence="16">ANL 6-2</strain>
    </source>
</reference>
<accession>A0AAE3G7A9</accession>
<comment type="cofactor">
    <cofactor evidence="14">
        <name>heme b</name>
        <dbReference type="ChEBI" id="CHEBI:60344"/>
    </cofactor>
    <text evidence="14">Binds 1 heme b (iron(II)-protoporphyrin IX) group per subunit.</text>
</comment>
<dbReference type="PANTHER" id="PTHR40255:SF1">
    <property type="entry name" value="PROTOPORPHYRINOGEN IX OXIDASE"/>
    <property type="match status" value="1"/>
</dbReference>
<evidence type="ECO:0000256" key="3">
    <source>
        <dbReference type="ARBA" id="ARBA00006501"/>
    </source>
</evidence>
<dbReference type="PIRSF" id="PIRSF004638">
    <property type="entry name" value="UCP004638"/>
    <property type="match status" value="1"/>
</dbReference>
<dbReference type="PANTHER" id="PTHR40255">
    <property type="entry name" value="UPF0093 MEMBRANE PROTEIN SLR1790"/>
    <property type="match status" value="1"/>
</dbReference>
<feature type="transmembrane region" description="Helical" evidence="15">
    <location>
        <begin position="52"/>
        <end position="74"/>
    </location>
</feature>
<protein>
    <recommendedName>
        <fullName evidence="4 14">Protoporphyrinogen IX oxidase</fullName>
        <ecNumber evidence="14">1.3.99.-</ecNumber>
    </recommendedName>
</protein>
<comment type="subcellular location">
    <subcellularLocation>
        <location evidence="1">Cell membrane</location>
        <topology evidence="1">Multi-pass membrane protein</topology>
    </subcellularLocation>
</comment>
<dbReference type="GO" id="GO:0046872">
    <property type="term" value="F:metal ion binding"/>
    <property type="evidence" value="ECO:0007669"/>
    <property type="project" value="UniProtKB-UniRule"/>
</dbReference>
<evidence type="ECO:0000256" key="8">
    <source>
        <dbReference type="ARBA" id="ARBA00022723"/>
    </source>
</evidence>
<keyword evidence="5 14" id="KW-1003">Cell membrane</keyword>
<proteinExistence type="inferred from homology"/>
<evidence type="ECO:0000256" key="9">
    <source>
        <dbReference type="ARBA" id="ARBA00022989"/>
    </source>
</evidence>
<sequence>MLWLLVLHIVALLCWAAALLYLPALIAAVETGRAQISEAEAPLHHASLARFIHTHVATPAALVAIMSGTGIFLLERTAEVWLVAKLTLVTGIVLCHALTGVLILHAGRGTAGWTRLWTWLLAVTLCLLMATVLWLVLAKPPLEAPQWAQ</sequence>
<evidence type="ECO:0000256" key="10">
    <source>
        <dbReference type="ARBA" id="ARBA00023002"/>
    </source>
</evidence>
<keyword evidence="17" id="KW-1185">Reference proteome</keyword>
<dbReference type="Proteomes" id="UP001205843">
    <property type="component" value="Unassembled WGS sequence"/>
</dbReference>
<keyword evidence="9 15" id="KW-1133">Transmembrane helix</keyword>
<keyword evidence="11 14" id="KW-0408">Iron</keyword>
<evidence type="ECO:0000256" key="11">
    <source>
        <dbReference type="ARBA" id="ARBA00023004"/>
    </source>
</evidence>
<dbReference type="EC" id="1.3.99.-" evidence="14"/>
<keyword evidence="10" id="KW-0560">Oxidoreductase</keyword>
<dbReference type="InterPro" id="IPR005265">
    <property type="entry name" value="HemJ-like"/>
</dbReference>
<dbReference type="GO" id="GO:0005886">
    <property type="term" value="C:plasma membrane"/>
    <property type="evidence" value="ECO:0007669"/>
    <property type="project" value="UniProtKB-SubCell"/>
</dbReference>
<evidence type="ECO:0000256" key="14">
    <source>
        <dbReference type="PIRNR" id="PIRNR004638"/>
    </source>
</evidence>
<dbReference type="RefSeq" id="WP_253485575.1">
    <property type="nucleotide sequence ID" value="NZ_JALJXV010000016.1"/>
</dbReference>
<evidence type="ECO:0000256" key="1">
    <source>
        <dbReference type="ARBA" id="ARBA00004651"/>
    </source>
</evidence>
<keyword evidence="7 15" id="KW-0812">Transmembrane</keyword>
<comment type="caution">
    <text evidence="16">The sequence shown here is derived from an EMBL/GenBank/DDBJ whole genome shotgun (WGS) entry which is preliminary data.</text>
</comment>
<evidence type="ECO:0000256" key="12">
    <source>
        <dbReference type="ARBA" id="ARBA00023136"/>
    </source>
</evidence>
<dbReference type="GO" id="GO:0070818">
    <property type="term" value="F:protoporphyrinogen oxidase activity"/>
    <property type="evidence" value="ECO:0007669"/>
    <property type="project" value="UniProtKB-UniRule"/>
</dbReference>
<dbReference type="Pfam" id="PF03653">
    <property type="entry name" value="UPF0093"/>
    <property type="match status" value="1"/>
</dbReference>
<evidence type="ECO:0000256" key="5">
    <source>
        <dbReference type="ARBA" id="ARBA00022475"/>
    </source>
</evidence>
<comment type="function">
    <text evidence="14">Catalyzes the oxidation of protoporphyrinogen IX to protoporphyrin IX.</text>
</comment>
<evidence type="ECO:0000256" key="2">
    <source>
        <dbReference type="ARBA" id="ARBA00005073"/>
    </source>
</evidence>
<dbReference type="AlphaFoldDB" id="A0AAE3G7A9"/>
<organism evidence="16 17">
    <name type="scientific">Natronocella acetinitrilica</name>
    <dbReference type="NCBI Taxonomy" id="414046"/>
    <lineage>
        <taxon>Bacteria</taxon>
        <taxon>Pseudomonadati</taxon>
        <taxon>Pseudomonadota</taxon>
        <taxon>Gammaproteobacteria</taxon>
        <taxon>Chromatiales</taxon>
        <taxon>Ectothiorhodospiraceae</taxon>
        <taxon>Natronocella</taxon>
    </lineage>
</organism>
<feature type="transmembrane region" description="Helical" evidence="15">
    <location>
        <begin position="116"/>
        <end position="137"/>
    </location>
</feature>
<keyword evidence="12 14" id="KW-0472">Membrane</keyword>
<gene>
    <name evidence="16" type="ORF">J2T57_004377</name>
</gene>
<evidence type="ECO:0000256" key="6">
    <source>
        <dbReference type="ARBA" id="ARBA00022617"/>
    </source>
</evidence>
<evidence type="ECO:0000313" key="16">
    <source>
        <dbReference type="EMBL" id="MCP1677200.1"/>
    </source>
</evidence>
<evidence type="ECO:0000313" key="17">
    <source>
        <dbReference type="Proteomes" id="UP001205843"/>
    </source>
</evidence>
<evidence type="ECO:0000256" key="7">
    <source>
        <dbReference type="ARBA" id="ARBA00022692"/>
    </source>
</evidence>
<comment type="similarity">
    <text evidence="3 14">Belongs to the HemJ family.</text>
</comment>
<keyword evidence="6 14" id="KW-0349">Heme</keyword>
<comment type="catalytic activity">
    <reaction evidence="13 14">
        <text>protoporphyrinogen IX + 3 A = protoporphyrin IX + 3 AH2</text>
        <dbReference type="Rhea" id="RHEA:62000"/>
        <dbReference type="ChEBI" id="CHEBI:13193"/>
        <dbReference type="ChEBI" id="CHEBI:17499"/>
        <dbReference type="ChEBI" id="CHEBI:57306"/>
        <dbReference type="ChEBI" id="CHEBI:57307"/>
    </reaction>
</comment>
<evidence type="ECO:0000256" key="15">
    <source>
        <dbReference type="SAM" id="Phobius"/>
    </source>
</evidence>
<feature type="transmembrane region" description="Helical" evidence="15">
    <location>
        <begin position="86"/>
        <end position="104"/>
    </location>
</feature>
<comment type="pathway">
    <text evidence="2 14">Porphyrin-containing compound metabolism; protoporphyrin-IX biosynthesis; protoporphyrin-IX from protoporphyrinogen-IX: step 1/1.</text>
</comment>
<evidence type="ECO:0000256" key="4">
    <source>
        <dbReference type="ARBA" id="ARBA00017504"/>
    </source>
</evidence>
<dbReference type="GO" id="GO:0006782">
    <property type="term" value="P:protoporphyrinogen IX biosynthetic process"/>
    <property type="evidence" value="ECO:0007669"/>
    <property type="project" value="UniProtKB-UniRule"/>
</dbReference>
<evidence type="ECO:0000256" key="13">
    <source>
        <dbReference type="ARBA" id="ARBA00048390"/>
    </source>
</evidence>